<sequence length="143" mass="17350">MSLSRWYFGVSQLARSSLFFCYKLMAYFKNMARQLITDLRENVITLLEENQSLRKWKEVRGEDIKSLWEKNMNMITAFQDKNKDAWEKNMTLWKETMTLWDNVMTLLMDEVEVWGEDLGKWKTGLDLWKKELDLWEEEQEFLG</sequence>
<evidence type="ECO:0000313" key="1">
    <source>
        <dbReference type="EMBL" id="KFP13125.1"/>
    </source>
</evidence>
<gene>
    <name evidence="1" type="ORF">Z169_02489</name>
</gene>
<protein>
    <submittedName>
        <fullName evidence="1">Uncharacterized protein</fullName>
    </submittedName>
</protein>
<dbReference type="EMBL" id="KK501155">
    <property type="protein sequence ID" value="KFP13125.1"/>
    <property type="molecule type" value="Genomic_DNA"/>
</dbReference>
<proteinExistence type="predicted"/>
<name>A0A091J095_EGRGA</name>
<reference evidence="1 2" key="1">
    <citation type="submission" date="2014-04" db="EMBL/GenBank/DDBJ databases">
        <title>Genome evolution of avian class.</title>
        <authorList>
            <person name="Zhang G."/>
            <person name="Li C."/>
        </authorList>
    </citation>
    <scope>NUCLEOTIDE SEQUENCE [LARGE SCALE GENOMIC DNA]</scope>
    <source>
        <strain evidence="1">BGI_Z169</strain>
    </source>
</reference>
<organism evidence="1 2">
    <name type="scientific">Egretta garzetta</name>
    <name type="common">Little egret</name>
    <dbReference type="NCBI Taxonomy" id="188379"/>
    <lineage>
        <taxon>Eukaryota</taxon>
        <taxon>Metazoa</taxon>
        <taxon>Chordata</taxon>
        <taxon>Craniata</taxon>
        <taxon>Vertebrata</taxon>
        <taxon>Euteleostomi</taxon>
        <taxon>Archelosauria</taxon>
        <taxon>Archosauria</taxon>
        <taxon>Dinosauria</taxon>
        <taxon>Saurischia</taxon>
        <taxon>Theropoda</taxon>
        <taxon>Coelurosauria</taxon>
        <taxon>Aves</taxon>
        <taxon>Neognathae</taxon>
        <taxon>Neoaves</taxon>
        <taxon>Aequornithes</taxon>
        <taxon>Pelecaniformes</taxon>
        <taxon>Ardeidae</taxon>
        <taxon>Egretta</taxon>
    </lineage>
</organism>
<accession>A0A091J095</accession>
<keyword evidence="2" id="KW-1185">Reference proteome</keyword>
<evidence type="ECO:0000313" key="2">
    <source>
        <dbReference type="Proteomes" id="UP000053119"/>
    </source>
</evidence>
<dbReference type="AlphaFoldDB" id="A0A091J095"/>
<feature type="non-terminal residue" evidence="1">
    <location>
        <position position="143"/>
    </location>
</feature>
<dbReference type="Proteomes" id="UP000053119">
    <property type="component" value="Unassembled WGS sequence"/>
</dbReference>